<dbReference type="EMBL" id="FNLO01000007">
    <property type="protein sequence ID" value="SDV49069.1"/>
    <property type="molecule type" value="Genomic_DNA"/>
</dbReference>
<accession>A0A1H2PQJ5</accession>
<keyword evidence="2" id="KW-1185">Reference proteome</keyword>
<reference evidence="2" key="1">
    <citation type="submission" date="2016-09" db="EMBL/GenBank/DDBJ databases">
        <authorList>
            <person name="Varghese N."/>
            <person name="Submissions S."/>
        </authorList>
    </citation>
    <scope>NUCLEOTIDE SEQUENCE [LARGE SCALE GENOMIC DNA]</scope>
    <source>
        <strain evidence="2">JS23</strain>
    </source>
</reference>
<gene>
    <name evidence="1" type="ORF">SAMN05216551_10739</name>
</gene>
<name>A0A1H2PQJ5_9BURK</name>
<dbReference type="RefSeq" id="WP_091908686.1">
    <property type="nucleotide sequence ID" value="NZ_FNLO01000007.1"/>
</dbReference>
<protein>
    <submittedName>
        <fullName evidence="1">Uncharacterized protein</fullName>
    </submittedName>
</protein>
<dbReference type="Proteomes" id="UP000243719">
    <property type="component" value="Unassembled WGS sequence"/>
</dbReference>
<dbReference type="OrthoDB" id="6481168at2"/>
<dbReference type="AlphaFoldDB" id="A0A1H2PQJ5"/>
<sequence>MATNQFKPFAAGAGANVTTQAQYEALPALSTGFTSGTARSDQVNKALRQGTTIAATIGQFMATRGIDALDNGDVATLESNFRNAVVQTVLALASAKADTVYYQGIPTSGAVTAFERTLTFKAPCSGYVLATQSTNFSSQQPGSIQNYIEIKGSVSGLSSSSDQTLFPMTNSVTKKVSAGETVSIRGAVQSNGAPGSWLNTGNSLSYMFTPGV</sequence>
<evidence type="ECO:0000313" key="1">
    <source>
        <dbReference type="EMBL" id="SDV49069.1"/>
    </source>
</evidence>
<dbReference type="STRING" id="1770053.SAMN05216551_10739"/>
<evidence type="ECO:0000313" key="2">
    <source>
        <dbReference type="Proteomes" id="UP000243719"/>
    </source>
</evidence>
<proteinExistence type="predicted"/>
<organism evidence="1 2">
    <name type="scientific">Chitinasiproducens palmae</name>
    <dbReference type="NCBI Taxonomy" id="1770053"/>
    <lineage>
        <taxon>Bacteria</taxon>
        <taxon>Pseudomonadati</taxon>
        <taxon>Pseudomonadota</taxon>
        <taxon>Betaproteobacteria</taxon>
        <taxon>Burkholderiales</taxon>
        <taxon>Burkholderiaceae</taxon>
        <taxon>Chitinasiproducens</taxon>
    </lineage>
</organism>